<dbReference type="Gene3D" id="1.10.10.10">
    <property type="entry name" value="Winged helix-like DNA-binding domain superfamily/Winged helix DNA-binding domain"/>
    <property type="match status" value="1"/>
</dbReference>
<dbReference type="PROSITE" id="PS50043">
    <property type="entry name" value="HTH_LUXR_2"/>
    <property type="match status" value="1"/>
</dbReference>
<dbReference type="Proteomes" id="UP000466523">
    <property type="component" value="Unassembled WGS sequence"/>
</dbReference>
<dbReference type="InterPro" id="IPR027417">
    <property type="entry name" value="P-loop_NTPase"/>
</dbReference>
<keyword evidence="2" id="KW-0238">DNA-binding</keyword>
<dbReference type="GO" id="GO:0003677">
    <property type="term" value="F:DNA binding"/>
    <property type="evidence" value="ECO:0007669"/>
    <property type="project" value="UniProtKB-KW"/>
</dbReference>
<dbReference type="Gene3D" id="3.40.50.300">
    <property type="entry name" value="P-loop containing nucleotide triphosphate hydrolases"/>
    <property type="match status" value="1"/>
</dbReference>
<dbReference type="CDD" id="cd06170">
    <property type="entry name" value="LuxR_C_like"/>
    <property type="match status" value="1"/>
</dbReference>
<dbReference type="PANTHER" id="PTHR44688">
    <property type="entry name" value="DNA-BINDING TRANSCRIPTIONAL ACTIVATOR DEVR_DOSR"/>
    <property type="match status" value="1"/>
</dbReference>
<evidence type="ECO:0000256" key="3">
    <source>
        <dbReference type="ARBA" id="ARBA00023163"/>
    </source>
</evidence>
<dbReference type="InterPro" id="IPR000792">
    <property type="entry name" value="Tscrpt_reg_LuxR_C"/>
</dbReference>
<keyword evidence="3" id="KW-0804">Transcription</keyword>
<evidence type="ECO:0000256" key="2">
    <source>
        <dbReference type="ARBA" id="ARBA00023125"/>
    </source>
</evidence>
<dbReference type="EMBL" id="JAACYR010000102">
    <property type="protein sequence ID" value="NDJ91573.1"/>
    <property type="molecule type" value="Genomic_DNA"/>
</dbReference>
<evidence type="ECO:0000313" key="5">
    <source>
        <dbReference type="EMBL" id="NDJ91573.1"/>
    </source>
</evidence>
<dbReference type="PANTHER" id="PTHR44688:SF16">
    <property type="entry name" value="DNA-BINDING TRANSCRIPTIONAL ACTIVATOR DEVR_DOSR"/>
    <property type="match status" value="1"/>
</dbReference>
<evidence type="ECO:0000259" key="4">
    <source>
        <dbReference type="PROSITE" id="PS50043"/>
    </source>
</evidence>
<organism evidence="5 6">
    <name type="scientific">Mycolicibacter kumamotonensis</name>
    <dbReference type="NCBI Taxonomy" id="354243"/>
    <lineage>
        <taxon>Bacteria</taxon>
        <taxon>Bacillati</taxon>
        <taxon>Actinomycetota</taxon>
        <taxon>Actinomycetes</taxon>
        <taxon>Mycobacteriales</taxon>
        <taxon>Mycobacteriaceae</taxon>
        <taxon>Mycolicibacter</taxon>
    </lineage>
</organism>
<dbReference type="AlphaFoldDB" id="A0A7K3LGX2"/>
<name>A0A7K3LGX2_9MYCO</name>
<dbReference type="PROSITE" id="PS00622">
    <property type="entry name" value="HTH_LUXR_1"/>
    <property type="match status" value="1"/>
</dbReference>
<dbReference type="SUPFAM" id="SSF52540">
    <property type="entry name" value="P-loop containing nucleoside triphosphate hydrolases"/>
    <property type="match status" value="1"/>
</dbReference>
<reference evidence="5 6" key="1">
    <citation type="submission" date="2020-01" db="EMBL/GenBank/DDBJ databases">
        <authorList>
            <person name="Sanchez-Estrada R."/>
            <person name="Gonzalez-Y-Merchand J.A."/>
            <person name="Rivera-Gutierrez S."/>
        </authorList>
    </citation>
    <scope>NUCLEOTIDE SEQUENCE [LARGE SCALE GENOMIC DNA]</scope>
    <source>
        <strain evidence="5 6">CST 7247</strain>
    </source>
</reference>
<keyword evidence="1" id="KW-0805">Transcription regulation</keyword>
<dbReference type="SMART" id="SM00382">
    <property type="entry name" value="AAA"/>
    <property type="match status" value="1"/>
</dbReference>
<dbReference type="SUPFAM" id="SSF46894">
    <property type="entry name" value="C-terminal effector domain of the bipartite response regulators"/>
    <property type="match status" value="1"/>
</dbReference>
<dbReference type="InterPro" id="IPR041664">
    <property type="entry name" value="AAA_16"/>
</dbReference>
<dbReference type="Pfam" id="PF13191">
    <property type="entry name" value="AAA_16"/>
    <property type="match status" value="1"/>
</dbReference>
<protein>
    <submittedName>
        <fullName evidence="5">AAA family ATPase</fullName>
    </submittedName>
</protein>
<dbReference type="GO" id="GO:0006355">
    <property type="term" value="P:regulation of DNA-templated transcription"/>
    <property type="evidence" value="ECO:0007669"/>
    <property type="project" value="InterPro"/>
</dbReference>
<proteinExistence type="predicted"/>
<feature type="domain" description="HTH luxR-type" evidence="4">
    <location>
        <begin position="803"/>
        <end position="868"/>
    </location>
</feature>
<dbReference type="InterPro" id="IPR016032">
    <property type="entry name" value="Sig_transdc_resp-reg_C-effctor"/>
</dbReference>
<dbReference type="InterPro" id="IPR036388">
    <property type="entry name" value="WH-like_DNA-bd_sf"/>
</dbReference>
<evidence type="ECO:0000313" key="6">
    <source>
        <dbReference type="Proteomes" id="UP000466523"/>
    </source>
</evidence>
<sequence>MGRDEELRHALAALGTDSEYRGVALVGDSGVGKSTLARALGARLAADGHTVRFVLGTQTGRDIPLGAFSRSVTVDAAAYEPAAMLAVAHNNLAAIQQLVIVVDDAQLLDPLSATLVYQLAAEGTAQLVVVIRSGETLFDAIAALLKERLLLNLRIGPFTREQTGELTRRVLGGTVSSRVIKELHDRSAGLPLYLRGLLRAGRESGVLVLEEDGWQLRGSLHADRELADLLDFRLQSLTAEEFEALEILATAELLDWDVFRELCSAEAVSGLERHRLIHLASDGWGTLVQVAHPVFCETVLERTGVARSRQLNGLLTTAFDKYLQERGRRLRIPDVRGQIRMAQFMIRSDLRPDFDLILGAAVNAAAMSNLSHAEDLARFAFDRNGGLPAALVLGDALCWQGRSDEAEAVLTDIDLVGVDDISVVQWGCVRASNLFWNCGEIDTARQVLAEVQDHAGSDVSTALIQALEVTFAFFSGESAAAMQTGPSFCIADVSPLATAVAALPTAHALAEAGRFREVTGIAETGLRAAAHSQTGMIRFGLGLAEVMALVSTGDFPGAELAAERYATMAAGVPEPDAMAAVLSGLIQLARGQLPLACSLFQDSAPVLSGAAPPMWLMLTKAWVTQAEAERGNPAAASTALRQCEATYGPQFAAFLPELQLARAWERVVQGQTTDGRAHALRAAQTARRSGMHAVEMRALHTAVRFGDRSHAERLAELARTLDAAWPEAVAAHARGLADRDADLLSAASDEFAAIGAFSAAADAAAQASGEYARRGQRGKQLECSTRTQWLARQGDIHTPAVAAVAQSLPITGREREIATLVAAGLANREIADRLSVSVRTVDGHLYRMFAKLGITRRDELIRLLDGVQSRA</sequence>
<comment type="caution">
    <text evidence="5">The sequence shown here is derived from an EMBL/GenBank/DDBJ whole genome shotgun (WGS) entry which is preliminary data.</text>
</comment>
<dbReference type="Pfam" id="PF00196">
    <property type="entry name" value="GerE"/>
    <property type="match status" value="1"/>
</dbReference>
<dbReference type="InterPro" id="IPR003593">
    <property type="entry name" value="AAA+_ATPase"/>
</dbReference>
<dbReference type="SMART" id="SM00421">
    <property type="entry name" value="HTH_LUXR"/>
    <property type="match status" value="1"/>
</dbReference>
<accession>A0A7K3LGX2</accession>
<evidence type="ECO:0000256" key="1">
    <source>
        <dbReference type="ARBA" id="ARBA00023015"/>
    </source>
</evidence>
<gene>
    <name evidence="5" type="ORF">GWR20_20900</name>
</gene>
<dbReference type="PRINTS" id="PR00038">
    <property type="entry name" value="HTHLUXR"/>
</dbReference>